<feature type="domain" description="C-type lectin" evidence="3">
    <location>
        <begin position="93"/>
        <end position="213"/>
    </location>
</feature>
<dbReference type="SMART" id="SM00034">
    <property type="entry name" value="CLECT"/>
    <property type="match status" value="1"/>
</dbReference>
<evidence type="ECO:0000256" key="1">
    <source>
        <dbReference type="SAM" id="MobiDB-lite"/>
    </source>
</evidence>
<reference evidence="4" key="2">
    <citation type="submission" date="2025-08" db="UniProtKB">
        <authorList>
            <consortium name="Ensembl"/>
        </authorList>
    </citation>
    <scope>IDENTIFICATION</scope>
</reference>
<organism evidence="4 5">
    <name type="scientific">Scophthalmus maximus</name>
    <name type="common">Turbot</name>
    <name type="synonym">Psetta maxima</name>
    <dbReference type="NCBI Taxonomy" id="52904"/>
    <lineage>
        <taxon>Eukaryota</taxon>
        <taxon>Metazoa</taxon>
        <taxon>Chordata</taxon>
        <taxon>Craniata</taxon>
        <taxon>Vertebrata</taxon>
        <taxon>Euteleostomi</taxon>
        <taxon>Actinopterygii</taxon>
        <taxon>Neopterygii</taxon>
        <taxon>Teleostei</taxon>
        <taxon>Neoteleostei</taxon>
        <taxon>Acanthomorphata</taxon>
        <taxon>Carangaria</taxon>
        <taxon>Pleuronectiformes</taxon>
        <taxon>Pleuronectoidei</taxon>
        <taxon>Scophthalmidae</taxon>
        <taxon>Scophthalmus</taxon>
    </lineage>
</organism>
<dbReference type="SUPFAM" id="SSF56436">
    <property type="entry name" value="C-type lectin-like"/>
    <property type="match status" value="1"/>
</dbReference>
<evidence type="ECO:0000259" key="3">
    <source>
        <dbReference type="PROSITE" id="PS50041"/>
    </source>
</evidence>
<dbReference type="InterPro" id="IPR016186">
    <property type="entry name" value="C-type_lectin-like/link_sf"/>
</dbReference>
<dbReference type="AlphaFoldDB" id="A0A8D3C7R0"/>
<dbReference type="InterPro" id="IPR016187">
    <property type="entry name" value="CTDL_fold"/>
</dbReference>
<dbReference type="InterPro" id="IPR001304">
    <property type="entry name" value="C-type_lectin-like"/>
</dbReference>
<accession>A0A8D3C7R0</accession>
<dbReference type="Gene3D" id="3.10.100.10">
    <property type="entry name" value="Mannose-Binding Protein A, subunit A"/>
    <property type="match status" value="1"/>
</dbReference>
<dbReference type="CDD" id="cd00037">
    <property type="entry name" value="CLECT"/>
    <property type="match status" value="1"/>
</dbReference>
<sequence>MFYQTHSAVVLVMFTLNSGSVQVDGTTPTVVGPERVTSARSSPGATTPLPHPHSPGRATAPKVTRHQLGASLNYNAAYLLSFLPSFPAGWLRFKDKCFMFKGKKDDVKANWSHARSWCKDQGGELAVIDDQYENGELSREKKLFMSPLPTWIGLSDLLSENQYAWSDGVSPVRYTNWNDKEPNNAGGAVRICPFDDGKWNDDACHKDHSFVCYRKKCQSTPSPHLSS</sequence>
<dbReference type="GeneTree" id="ENSGT00940000178135"/>
<evidence type="ECO:0000313" key="4">
    <source>
        <dbReference type="Ensembl" id="ENSSMAP00000043318.1"/>
    </source>
</evidence>
<dbReference type="InterPro" id="IPR050111">
    <property type="entry name" value="C-type_lectin/snaclec_domain"/>
</dbReference>
<evidence type="ECO:0000256" key="2">
    <source>
        <dbReference type="SAM" id="SignalP"/>
    </source>
</evidence>
<keyword evidence="2" id="KW-0732">Signal</keyword>
<feature type="signal peptide" evidence="2">
    <location>
        <begin position="1"/>
        <end position="25"/>
    </location>
</feature>
<feature type="chain" id="PRO_5034932025" description="C-type lectin domain-containing protein" evidence="2">
    <location>
        <begin position="26"/>
        <end position="227"/>
    </location>
</feature>
<dbReference type="Proteomes" id="UP000694558">
    <property type="component" value="Chromosome 16"/>
</dbReference>
<dbReference type="PROSITE" id="PS50041">
    <property type="entry name" value="C_TYPE_LECTIN_2"/>
    <property type="match status" value="1"/>
</dbReference>
<name>A0A8D3C7R0_SCOMX</name>
<dbReference type="Ensembl" id="ENSSMAT00000036938.1">
    <property type="protein sequence ID" value="ENSSMAP00000043318.1"/>
    <property type="gene ID" value="ENSSMAG00000033100.1"/>
</dbReference>
<feature type="region of interest" description="Disordered" evidence="1">
    <location>
        <begin position="26"/>
        <end position="60"/>
    </location>
</feature>
<dbReference type="PANTHER" id="PTHR22803">
    <property type="entry name" value="MANNOSE, PHOSPHOLIPASE, LECTIN RECEPTOR RELATED"/>
    <property type="match status" value="1"/>
</dbReference>
<protein>
    <recommendedName>
        <fullName evidence="3">C-type lectin domain-containing protein</fullName>
    </recommendedName>
</protein>
<proteinExistence type="predicted"/>
<dbReference type="Pfam" id="PF00059">
    <property type="entry name" value="Lectin_C"/>
    <property type="match status" value="1"/>
</dbReference>
<reference evidence="4" key="1">
    <citation type="submission" date="2023-05" db="EMBL/GenBank/DDBJ databases">
        <title>High-quality long-read genome of Scophthalmus maximus.</title>
        <authorList>
            <person name="Lien S."/>
            <person name="Martinez P."/>
        </authorList>
    </citation>
    <scope>NUCLEOTIDE SEQUENCE [LARGE SCALE GENOMIC DNA]</scope>
</reference>
<evidence type="ECO:0000313" key="5">
    <source>
        <dbReference type="Proteomes" id="UP000694558"/>
    </source>
</evidence>